<feature type="region of interest" description="Disordered" evidence="3">
    <location>
        <begin position="72"/>
        <end position="116"/>
    </location>
</feature>
<feature type="compositionally biased region" description="Low complexity" evidence="3">
    <location>
        <begin position="140"/>
        <end position="156"/>
    </location>
</feature>
<reference evidence="9 10" key="1">
    <citation type="submission" date="2020-04" db="EMBL/GenBank/DDBJ databases">
        <title>Chromosome-level genome assembly of a cyprinid fish Onychostoma macrolepis by integration of Nanopore Sequencing, Bionano and Hi-C technology.</title>
        <authorList>
            <person name="Wang D."/>
        </authorList>
    </citation>
    <scope>NUCLEOTIDE SEQUENCE [LARGE SCALE GENOMIC DNA]</scope>
    <source>
        <strain evidence="9">SWU-2019</strain>
        <tissue evidence="9">Muscle</tissue>
    </source>
</reference>
<dbReference type="PANTHER" id="PTHR45899">
    <property type="entry name" value="RHO GTPASE ACTIVATING PROTEIN AT 15B, ISOFORM C"/>
    <property type="match status" value="1"/>
</dbReference>
<keyword evidence="1" id="KW-0343">GTPase activation</keyword>
<dbReference type="PRINTS" id="PR00405">
    <property type="entry name" value="REVINTRACTNG"/>
</dbReference>
<dbReference type="PROSITE" id="PS50238">
    <property type="entry name" value="RHOGAP"/>
    <property type="match status" value="1"/>
</dbReference>
<dbReference type="PROSITE" id="PS50105">
    <property type="entry name" value="SAM_DOMAIN"/>
    <property type="match status" value="1"/>
</dbReference>
<dbReference type="GO" id="GO:0008270">
    <property type="term" value="F:zinc ion binding"/>
    <property type="evidence" value="ECO:0007669"/>
    <property type="project" value="UniProtKB-KW"/>
</dbReference>
<dbReference type="Pfam" id="PF00169">
    <property type="entry name" value="PH"/>
    <property type="match status" value="3"/>
</dbReference>
<feature type="domain" description="PH" evidence="4">
    <location>
        <begin position="1365"/>
        <end position="1468"/>
    </location>
</feature>
<dbReference type="InterPro" id="IPR001660">
    <property type="entry name" value="SAM"/>
</dbReference>
<comment type="caution">
    <text evidence="9">The sequence shown here is derived from an EMBL/GenBank/DDBJ whole genome shotgun (WGS) entry which is preliminary data.</text>
</comment>
<evidence type="ECO:0000256" key="2">
    <source>
        <dbReference type="PROSITE-ProRule" id="PRU00288"/>
    </source>
</evidence>
<dbReference type="GO" id="GO:0007165">
    <property type="term" value="P:signal transduction"/>
    <property type="evidence" value="ECO:0007669"/>
    <property type="project" value="InterPro"/>
</dbReference>
<evidence type="ECO:0000259" key="7">
    <source>
        <dbReference type="PROSITE" id="PS50200"/>
    </source>
</evidence>
<dbReference type="Gene3D" id="3.10.20.90">
    <property type="entry name" value="Phosphatidylinositol 3-kinase Catalytic Subunit, Chain A, domain 1"/>
    <property type="match status" value="1"/>
</dbReference>
<feature type="compositionally biased region" description="Basic and acidic residues" evidence="3">
    <location>
        <begin position="310"/>
        <end position="327"/>
    </location>
</feature>
<feature type="domain" description="Arf-GAP" evidence="6">
    <location>
        <begin position="611"/>
        <end position="745"/>
    </location>
</feature>
<feature type="region of interest" description="Disordered" evidence="3">
    <location>
        <begin position="1491"/>
        <end position="1513"/>
    </location>
</feature>
<dbReference type="SMART" id="SM00324">
    <property type="entry name" value="RhoGAP"/>
    <property type="match status" value="1"/>
</dbReference>
<dbReference type="InterPro" id="IPR037278">
    <property type="entry name" value="ARFGAP/RecO"/>
</dbReference>
<feature type="region of interest" description="Disordered" evidence="3">
    <location>
        <begin position="281"/>
        <end position="343"/>
    </location>
</feature>
<dbReference type="PROSITE" id="PS50003">
    <property type="entry name" value="PH_DOMAIN"/>
    <property type="match status" value="5"/>
</dbReference>
<dbReference type="InterPro" id="IPR011993">
    <property type="entry name" value="PH-like_dom_sf"/>
</dbReference>
<evidence type="ECO:0000256" key="1">
    <source>
        <dbReference type="ARBA" id="ARBA00022468"/>
    </source>
</evidence>
<dbReference type="Proteomes" id="UP000579812">
    <property type="component" value="Unassembled WGS sequence"/>
</dbReference>
<dbReference type="InterPro" id="IPR038508">
    <property type="entry name" value="ArfGAP_dom_sf"/>
</dbReference>
<evidence type="ECO:0000256" key="3">
    <source>
        <dbReference type="SAM" id="MobiDB-lite"/>
    </source>
</evidence>
<feature type="compositionally biased region" description="Acidic residues" evidence="3">
    <location>
        <begin position="160"/>
        <end position="173"/>
    </location>
</feature>
<dbReference type="SUPFAM" id="SSF47769">
    <property type="entry name" value="SAM/Pointed domain"/>
    <property type="match status" value="1"/>
</dbReference>
<keyword evidence="10" id="KW-1185">Reference proteome</keyword>
<evidence type="ECO:0008006" key="11">
    <source>
        <dbReference type="Google" id="ProtNLM"/>
    </source>
</evidence>
<dbReference type="InterPro" id="IPR052227">
    <property type="entry name" value="Arf-Rho-GAP_ANK-PH_domain"/>
</dbReference>
<feature type="compositionally biased region" description="Low complexity" evidence="3">
    <location>
        <begin position="1492"/>
        <end position="1503"/>
    </location>
</feature>
<feature type="domain" description="PH" evidence="4">
    <location>
        <begin position="420"/>
        <end position="512"/>
    </location>
</feature>
<dbReference type="SUPFAM" id="SSF57863">
    <property type="entry name" value="ArfGap/RecO-like zinc finger"/>
    <property type="match status" value="1"/>
</dbReference>
<evidence type="ECO:0000259" key="8">
    <source>
        <dbReference type="PROSITE" id="PS50238"/>
    </source>
</evidence>
<dbReference type="GO" id="GO:0005737">
    <property type="term" value="C:cytoplasm"/>
    <property type="evidence" value="ECO:0007669"/>
    <property type="project" value="TreeGrafter"/>
</dbReference>
<evidence type="ECO:0000313" key="9">
    <source>
        <dbReference type="EMBL" id="KAF4110804.1"/>
    </source>
</evidence>
<feature type="domain" description="SAM" evidence="5">
    <location>
        <begin position="2"/>
        <end position="66"/>
    </location>
</feature>
<feature type="domain" description="Ras-associating" evidence="7">
    <location>
        <begin position="1258"/>
        <end position="1351"/>
    </location>
</feature>
<dbReference type="OrthoDB" id="29546at2759"/>
<organism evidence="9 10">
    <name type="scientific">Onychostoma macrolepis</name>
    <dbReference type="NCBI Taxonomy" id="369639"/>
    <lineage>
        <taxon>Eukaryota</taxon>
        <taxon>Metazoa</taxon>
        <taxon>Chordata</taxon>
        <taxon>Craniata</taxon>
        <taxon>Vertebrata</taxon>
        <taxon>Euteleostomi</taxon>
        <taxon>Actinopterygii</taxon>
        <taxon>Neopterygii</taxon>
        <taxon>Teleostei</taxon>
        <taxon>Ostariophysi</taxon>
        <taxon>Cypriniformes</taxon>
        <taxon>Cyprinidae</taxon>
        <taxon>Acrossocheilinae</taxon>
        <taxon>Onychostoma</taxon>
    </lineage>
</organism>
<dbReference type="PANTHER" id="PTHR45899:SF1">
    <property type="entry name" value="ARF-GAP WITH RHO-GAP DOMAIN, ANK REPEAT AND PH DOMAIN-CONTAINING PROTEIN 2"/>
    <property type="match status" value="1"/>
</dbReference>
<dbReference type="InterPro" id="IPR001164">
    <property type="entry name" value="ArfGAP_dom"/>
</dbReference>
<feature type="compositionally biased region" description="Polar residues" evidence="3">
    <location>
        <begin position="92"/>
        <end position="116"/>
    </location>
</feature>
<dbReference type="Pfam" id="PF01412">
    <property type="entry name" value="ArfGap"/>
    <property type="match status" value="1"/>
</dbReference>
<protein>
    <recommendedName>
        <fullName evidence="11">Arf-GAP with Rho-GAP domain, ANK repeat and PH domain-containing protein 2</fullName>
    </recommendedName>
</protein>
<dbReference type="Gene3D" id="2.30.29.30">
    <property type="entry name" value="Pleckstrin-homology domain (PH domain)/Phosphotyrosine-binding domain (PTB)"/>
    <property type="match status" value="5"/>
</dbReference>
<dbReference type="GO" id="GO:0005547">
    <property type="term" value="F:phosphatidylinositol-3,4,5-trisphosphate binding"/>
    <property type="evidence" value="ECO:0007669"/>
    <property type="project" value="TreeGrafter"/>
</dbReference>
<dbReference type="Pfam" id="PF00788">
    <property type="entry name" value="RA"/>
    <property type="match status" value="1"/>
</dbReference>
<feature type="domain" description="Rho-GAP" evidence="8">
    <location>
        <begin position="1048"/>
        <end position="1229"/>
    </location>
</feature>
<dbReference type="InterPro" id="IPR008936">
    <property type="entry name" value="Rho_GTPase_activation_prot"/>
</dbReference>
<dbReference type="InterPro" id="IPR000198">
    <property type="entry name" value="RhoGAP_dom"/>
</dbReference>
<sequence length="1617" mass="183091">MEPDQEITRWLTSLHLPQYASSFSRAGYRRFKDLRSLTEENLLEMDNIPTGHRRRILGSLESLMMEVDGGKVPVRRKPIPRPRQVFPKTKQRGTSCLHSQGSNIQMTSQTLSSRTTADSERMAIGSATLPHTLPIVTSHIVSSSSSSASEHGSSESLENFSEEPVPDENDDFSSEGASLGFQGEMVENEIYEQCTFIKEPSEPRSTRSFKLRHRPVPEIPEHPFIPPYDWNVAANNNDHLTKSEEPICPTGSQKASLQRTLSPIAPYGELFLYNSAEQEPDVGNDVMSSQGVKENRDQQKLRNKQTQNQERAHDNKKQDLSKQHYVHDDDDDEDDDDDYSTVQESTISQRLANECSFKHPTMPTLLSSTGPSALAKPQTDVKDKYSMAQDDLPGLQRPNLPSLKEVSISPYACFYGTRNAATKAGWLDKLSPQGNCVFQRRWVKLEGGNLTYYNSDKEMYSKGLIPISAVKQVRALGENKFEVVTSVRTFVFRAEKEGERQDWLEVLQSAVISQPSISHQPRKNNTNKSGYVELRGLKGRVYFSLMGTSFRLCKTDQDFNTGLAITVVDLTAACVKQVERKGFEITTPFKSFCFTVESEREREEWIEAVQESIVETLCNYEVLEKVWFNKSNRKCADCQAPEPEWASINLCVVICKNCAGQHRSLGPGISKVRSMKLDSSIWTNELIELFLDVGNKNSNSFWEANLSPEEELCKQPSLEQRASFIRRKYKKRKYKKVLEGLNTQEELNKALCAAVVLPDILQTMALVFSGADVMCATGEPEYSTPYLLAQKASQRLQMEFLYHNKLSDFPKLEAVFDSSFSADVPSFMVGLLYCSVNAGKATLDRKGRPDLVRRWCTLEGGFLSYYENEKNAIPIGRVDISDVVSLAISNTENITETGPVFTFELYLRSQRVLVFGAETSDAQQDWTHAIAKCFVTPRADALLRQDSELIGRLHYKEGHDLYHWRMGWFALVGSELYFRSGDEDEEEGVLQLKRLQELTVSTHMEGDEKIQVLLMVESGRTVYIHGITKQDFALWHSSIQLAAGTDGMALGNQQMNKNDVPIIVDSCIAFVTQYGLCYEGIYQKNGDPGRVAQLLQDFTKNARVVKLRAQDHRLEDVTDTLKSFLSHSEDALLAKELYPFWISALDEQDEKVRVQKYSSYIQSLPKVNRSTLGALLQHLYRIQRCSHINQMNTQNLACVFSSCLFQTEGHTAQETRVVEDLINNYIQLFSVNEEQVRQMEKENSFITRWKDTTFSPAGDLIFEVYLEKKAPEKCCLIKVSPSMRSDELAISTLEMKGIEVKAQDLWTTFEVIENGEMERPLHYKEKILEQVLEWSSLEDPSSAFLLIKKYSGSKMTDSNSDKLKDFIKGEQLKFKDGSSKLLLGNKFQDRYLVLQDKKLLLYKDIKSTKPEREAPLKSVKCYLGLRRKLKPTSSWGFTVYTEKQQWYFCCKGNDSQQDWVTSIIRVKHASDLWPKDLKQSASLPYNLSRGRTSTYSTAKTSTTKHQREAKGKSVLATSIEGSNTQNQMTTDVSNQPDLMHKLASSEGTPSVSGLEMVIDDTLQSLRRPSLQQDPSALTQLSQKAAVLPSRGAQLPQNLINELSTVLSKTGRSLKEDK</sequence>
<dbReference type="Pfam" id="PF00620">
    <property type="entry name" value="RhoGAP"/>
    <property type="match status" value="1"/>
</dbReference>
<accession>A0A7J6CUV0</accession>
<proteinExistence type="predicted"/>
<keyword evidence="2" id="KW-0862">Zinc</keyword>
<dbReference type="PROSITE" id="PS50115">
    <property type="entry name" value="ARFGAP"/>
    <property type="match status" value="1"/>
</dbReference>
<dbReference type="InterPro" id="IPR013761">
    <property type="entry name" value="SAM/pointed_sf"/>
</dbReference>
<dbReference type="EMBL" id="JAAMOB010000007">
    <property type="protein sequence ID" value="KAF4110804.1"/>
    <property type="molecule type" value="Genomic_DNA"/>
</dbReference>
<keyword evidence="2" id="KW-0863">Zinc-finger</keyword>
<evidence type="ECO:0000259" key="4">
    <source>
        <dbReference type="PROSITE" id="PS50003"/>
    </source>
</evidence>
<dbReference type="Gene3D" id="1.10.555.10">
    <property type="entry name" value="Rho GTPase activation protein"/>
    <property type="match status" value="1"/>
</dbReference>
<dbReference type="Gene3D" id="1.10.150.50">
    <property type="entry name" value="Transcription Factor, Ets-1"/>
    <property type="match status" value="1"/>
</dbReference>
<dbReference type="CDD" id="cd13254">
    <property type="entry name" value="PH2_ARAP"/>
    <property type="match status" value="1"/>
</dbReference>
<dbReference type="InterPro" id="IPR000159">
    <property type="entry name" value="RA_dom"/>
</dbReference>
<dbReference type="Gene3D" id="1.10.220.150">
    <property type="entry name" value="Arf GTPase activating protein"/>
    <property type="match status" value="1"/>
</dbReference>
<evidence type="ECO:0000313" key="10">
    <source>
        <dbReference type="Proteomes" id="UP000579812"/>
    </source>
</evidence>
<dbReference type="InterPro" id="IPR001849">
    <property type="entry name" value="PH_domain"/>
</dbReference>
<dbReference type="SUPFAM" id="SSF48350">
    <property type="entry name" value="GTPase activation domain, GAP"/>
    <property type="match status" value="1"/>
</dbReference>
<keyword evidence="2" id="KW-0479">Metal-binding</keyword>
<gene>
    <name evidence="9" type="ORF">G5714_007835</name>
</gene>
<evidence type="ECO:0000259" key="5">
    <source>
        <dbReference type="PROSITE" id="PS50105"/>
    </source>
</evidence>
<feature type="compositionally biased region" description="Acidic residues" evidence="3">
    <location>
        <begin position="328"/>
        <end position="339"/>
    </location>
</feature>
<feature type="region of interest" description="Disordered" evidence="3">
    <location>
        <begin position="362"/>
        <end position="384"/>
    </location>
</feature>
<feature type="domain" description="PH" evidence="4">
    <location>
        <begin position="525"/>
        <end position="614"/>
    </location>
</feature>
<dbReference type="SUPFAM" id="SSF50729">
    <property type="entry name" value="PH domain-like"/>
    <property type="match status" value="5"/>
</dbReference>
<evidence type="ECO:0000259" key="6">
    <source>
        <dbReference type="PROSITE" id="PS50115"/>
    </source>
</evidence>
<dbReference type="GO" id="GO:0005096">
    <property type="term" value="F:GTPase activator activity"/>
    <property type="evidence" value="ECO:0007669"/>
    <property type="project" value="UniProtKB-KW"/>
</dbReference>
<feature type="domain" description="PH" evidence="4">
    <location>
        <begin position="946"/>
        <end position="1044"/>
    </location>
</feature>
<name>A0A7J6CUV0_9TELE</name>
<dbReference type="PROSITE" id="PS50200">
    <property type="entry name" value="RA"/>
    <property type="match status" value="1"/>
</dbReference>
<dbReference type="SMART" id="SM00454">
    <property type="entry name" value="SAM"/>
    <property type="match status" value="1"/>
</dbReference>
<dbReference type="Pfam" id="PF00536">
    <property type="entry name" value="SAM_1"/>
    <property type="match status" value="1"/>
</dbReference>
<dbReference type="SMART" id="SM00105">
    <property type="entry name" value="ArfGap"/>
    <property type="match status" value="1"/>
</dbReference>
<dbReference type="SMART" id="SM00233">
    <property type="entry name" value="PH"/>
    <property type="match status" value="5"/>
</dbReference>
<feature type="region of interest" description="Disordered" evidence="3">
    <location>
        <begin position="140"/>
        <end position="175"/>
    </location>
</feature>
<feature type="domain" description="PH" evidence="4">
    <location>
        <begin position="853"/>
        <end position="935"/>
    </location>
</feature>